<dbReference type="Gene3D" id="2.120.10.70">
    <property type="entry name" value="Fucose-specific lectin"/>
    <property type="match status" value="1"/>
</dbReference>
<dbReference type="Proteomes" id="UP000190744">
    <property type="component" value="Unassembled WGS sequence"/>
</dbReference>
<comment type="caution">
    <text evidence="1">The sequence shown here is derived from an EMBL/GenBank/DDBJ whole genome shotgun (WGS) entry which is preliminary data.</text>
</comment>
<accession>A0A1S9RUW1</accession>
<dbReference type="EMBL" id="LJBN01000112">
    <property type="protein sequence ID" value="OOQ89323.1"/>
    <property type="molecule type" value="Genomic_DNA"/>
</dbReference>
<evidence type="ECO:0000313" key="2">
    <source>
        <dbReference type="Proteomes" id="UP000190744"/>
    </source>
</evidence>
<gene>
    <name evidence="1" type="ORF">PEBR_27417</name>
</gene>
<name>A0A1S9RUW1_PENBI</name>
<proteinExistence type="predicted"/>
<protein>
    <submittedName>
        <fullName evidence="1">Uncharacterized protein</fullName>
    </submittedName>
</protein>
<organism evidence="1 2">
    <name type="scientific">Penicillium brasilianum</name>
    <dbReference type="NCBI Taxonomy" id="104259"/>
    <lineage>
        <taxon>Eukaryota</taxon>
        <taxon>Fungi</taxon>
        <taxon>Dikarya</taxon>
        <taxon>Ascomycota</taxon>
        <taxon>Pezizomycotina</taxon>
        <taxon>Eurotiomycetes</taxon>
        <taxon>Eurotiomycetidae</taxon>
        <taxon>Eurotiales</taxon>
        <taxon>Aspergillaceae</taxon>
        <taxon>Penicillium</taxon>
    </lineage>
</organism>
<reference evidence="2" key="1">
    <citation type="submission" date="2015-09" db="EMBL/GenBank/DDBJ databases">
        <authorList>
            <person name="Fill T.P."/>
            <person name="Baretta J.F."/>
            <person name="de Almeida L.G."/>
            <person name="Rocha M."/>
            <person name="de Souza D.H."/>
            <person name="Malavazi I."/>
            <person name="Cerdeira L.T."/>
            <person name="Hong H."/>
            <person name="Samborskyy M."/>
            <person name="de Vasconcelos A.T."/>
            <person name="Leadlay P."/>
            <person name="Rodrigues-Filho E."/>
        </authorList>
    </citation>
    <scope>NUCLEOTIDE SEQUENCE [LARGE SCALE GENOMIC DNA]</scope>
    <source>
        <strain evidence="2">LaBioMMi 136</strain>
    </source>
</reference>
<evidence type="ECO:0000313" key="1">
    <source>
        <dbReference type="EMBL" id="OOQ89323.1"/>
    </source>
</evidence>
<sequence length="311" mass="33881">MGSKKMAAIATILNPLATGEELTTYWNSNSGDLVMVHRKTPENPEPLKLEDVETSEIGTIKNPSSIAAVHYNGSIRVYAITNDPDANKETNAAPKAILKQVSPTVESLTPSIAVTASASLAGIASSNHDKAWLYFLNTDTTKRTQIQECTLGNHSKPKKFELETLPNTYLAAVYQSFEQTTRRLVFFQTPSSDTDVNPIHVVDFGSDALSTSTLDITRSAKPRTPLAACIAKASNGTEYIYIYFVDKGNQLNMALVAQNGQVVDSLQVHKAPVVADWSQLSVTAGAKHNFVTYVTKRDGDDVLEIYADVRK</sequence>
<dbReference type="AlphaFoldDB" id="A0A1S9RUW1"/>